<organism evidence="1 2">
    <name type="scientific">Ancylostoma ceylanicum</name>
    <dbReference type="NCBI Taxonomy" id="53326"/>
    <lineage>
        <taxon>Eukaryota</taxon>
        <taxon>Metazoa</taxon>
        <taxon>Ecdysozoa</taxon>
        <taxon>Nematoda</taxon>
        <taxon>Chromadorea</taxon>
        <taxon>Rhabditida</taxon>
        <taxon>Rhabditina</taxon>
        <taxon>Rhabditomorpha</taxon>
        <taxon>Strongyloidea</taxon>
        <taxon>Ancylostomatidae</taxon>
        <taxon>Ancylostomatinae</taxon>
        <taxon>Ancylostoma</taxon>
    </lineage>
</organism>
<gene>
    <name evidence="1" type="primary">Acey_s0430.g1314</name>
    <name evidence="1" type="ORF">Y032_0430g1314</name>
</gene>
<dbReference type="AlphaFoldDB" id="A0A016X0K8"/>
<protein>
    <submittedName>
        <fullName evidence="1">Uncharacterized protein</fullName>
    </submittedName>
</protein>
<reference evidence="2" key="1">
    <citation type="journal article" date="2015" name="Nat. Genet.">
        <title>The genome and transcriptome of the zoonotic hookworm Ancylostoma ceylanicum identify infection-specific gene families.</title>
        <authorList>
            <person name="Schwarz E.M."/>
            <person name="Hu Y."/>
            <person name="Antoshechkin I."/>
            <person name="Miller M.M."/>
            <person name="Sternberg P.W."/>
            <person name="Aroian R.V."/>
        </authorList>
    </citation>
    <scope>NUCLEOTIDE SEQUENCE</scope>
    <source>
        <strain evidence="2">HY135</strain>
    </source>
</reference>
<comment type="caution">
    <text evidence="1">The sequence shown here is derived from an EMBL/GenBank/DDBJ whole genome shotgun (WGS) entry which is preliminary data.</text>
</comment>
<dbReference type="EMBL" id="JARK01000030">
    <property type="protein sequence ID" value="EYC45396.1"/>
    <property type="molecule type" value="Genomic_DNA"/>
</dbReference>
<evidence type="ECO:0000313" key="2">
    <source>
        <dbReference type="Proteomes" id="UP000024635"/>
    </source>
</evidence>
<name>A0A016X0K8_9BILA</name>
<proteinExistence type="predicted"/>
<sequence length="67" mass="7594">MDVTGSHILSHNLCWIACWHENVSEVNSRDVAVKYATGHKLRAHFTSEMCVCFVVKAFESTGISYLY</sequence>
<keyword evidence="2" id="KW-1185">Reference proteome</keyword>
<dbReference type="Proteomes" id="UP000024635">
    <property type="component" value="Unassembled WGS sequence"/>
</dbReference>
<evidence type="ECO:0000313" key="1">
    <source>
        <dbReference type="EMBL" id="EYC45396.1"/>
    </source>
</evidence>
<accession>A0A016X0K8</accession>